<sequence length="111" mass="12237">MATASAKKASQQDWHPADIKAALEKKGWTLRALAAHHGLSSSSPLSHTFLRSYPLNEKRIAEAIGVPVQRIWPSRYFKDGTPRLRGLRGMRRSAQSTALGCQRNGNSREAA</sequence>
<feature type="compositionally biased region" description="Polar residues" evidence="5">
    <location>
        <begin position="93"/>
        <end position="111"/>
    </location>
</feature>
<comment type="caution">
    <text evidence="7">The sequence shown here is derived from an EMBL/GenBank/DDBJ whole genome shotgun (WGS) entry which is preliminary data.</text>
</comment>
<name>A0A4S4AMY5_9RHOO</name>
<keyword evidence="8" id="KW-1185">Reference proteome</keyword>
<dbReference type="Gene3D" id="1.10.260.40">
    <property type="entry name" value="lambda repressor-like DNA-binding domains"/>
    <property type="match status" value="1"/>
</dbReference>
<evidence type="ECO:0000256" key="4">
    <source>
        <dbReference type="ARBA" id="ARBA00023163"/>
    </source>
</evidence>
<comment type="similarity">
    <text evidence="1">Belongs to the ner transcriptional regulatory family.</text>
</comment>
<protein>
    <submittedName>
        <fullName evidence="7">Transcriptional regulator</fullName>
    </submittedName>
</protein>
<dbReference type="InterPro" id="IPR010982">
    <property type="entry name" value="Lambda_DNA-bd_dom_sf"/>
</dbReference>
<keyword evidence="2" id="KW-0805">Transcription regulation</keyword>
<accession>A0A4S4AMY5</accession>
<dbReference type="OrthoDB" id="5405994at2"/>
<reference evidence="7 8" key="1">
    <citation type="submission" date="2019-04" db="EMBL/GenBank/DDBJ databases">
        <title>Azoarcus rhizosphaerae sp. nov. isolated from rhizosphere of Ficus religiosa.</title>
        <authorList>
            <person name="Lin S.-Y."/>
            <person name="Hameed A."/>
            <person name="Hsu Y.-H."/>
            <person name="Young C.-C."/>
        </authorList>
    </citation>
    <scope>NUCLEOTIDE SEQUENCE [LARGE SCALE GENOMIC DNA]</scope>
    <source>
        <strain evidence="7 8">CC-YHH848</strain>
    </source>
</reference>
<feature type="region of interest" description="Disordered" evidence="5">
    <location>
        <begin position="90"/>
        <end position="111"/>
    </location>
</feature>
<evidence type="ECO:0000313" key="8">
    <source>
        <dbReference type="Proteomes" id="UP000307956"/>
    </source>
</evidence>
<evidence type="ECO:0000256" key="2">
    <source>
        <dbReference type="ARBA" id="ARBA00023015"/>
    </source>
</evidence>
<evidence type="ECO:0000256" key="3">
    <source>
        <dbReference type="ARBA" id="ARBA00023125"/>
    </source>
</evidence>
<evidence type="ECO:0000256" key="5">
    <source>
        <dbReference type="SAM" id="MobiDB-lite"/>
    </source>
</evidence>
<keyword evidence="3" id="KW-0238">DNA-binding</keyword>
<dbReference type="InterPro" id="IPR038722">
    <property type="entry name" value="Ner_HTH_dom"/>
</dbReference>
<gene>
    <name evidence="7" type="ORF">E6O51_12000</name>
</gene>
<dbReference type="EMBL" id="SSOD01000008">
    <property type="protein sequence ID" value="THF60945.1"/>
    <property type="molecule type" value="Genomic_DNA"/>
</dbReference>
<dbReference type="SUPFAM" id="SSF47413">
    <property type="entry name" value="lambda repressor-like DNA-binding domains"/>
    <property type="match status" value="1"/>
</dbReference>
<evidence type="ECO:0000259" key="6">
    <source>
        <dbReference type="Pfam" id="PF13693"/>
    </source>
</evidence>
<dbReference type="Proteomes" id="UP000307956">
    <property type="component" value="Unassembled WGS sequence"/>
</dbReference>
<keyword evidence="4" id="KW-0804">Transcription</keyword>
<organism evidence="7 8">
    <name type="scientific">Pseudothauera rhizosphaerae</name>
    <dbReference type="NCBI Taxonomy" id="2565932"/>
    <lineage>
        <taxon>Bacteria</taxon>
        <taxon>Pseudomonadati</taxon>
        <taxon>Pseudomonadota</taxon>
        <taxon>Betaproteobacteria</taxon>
        <taxon>Rhodocyclales</taxon>
        <taxon>Zoogloeaceae</taxon>
        <taxon>Pseudothauera</taxon>
    </lineage>
</organism>
<evidence type="ECO:0000256" key="1">
    <source>
        <dbReference type="ARBA" id="ARBA00006157"/>
    </source>
</evidence>
<proteinExistence type="inferred from homology"/>
<dbReference type="GO" id="GO:0003677">
    <property type="term" value="F:DNA binding"/>
    <property type="evidence" value="ECO:0007669"/>
    <property type="project" value="UniProtKB-KW"/>
</dbReference>
<dbReference type="Pfam" id="PF13693">
    <property type="entry name" value="HTH_35"/>
    <property type="match status" value="1"/>
</dbReference>
<dbReference type="RefSeq" id="WP_136385219.1">
    <property type="nucleotide sequence ID" value="NZ_SSOD01000008.1"/>
</dbReference>
<dbReference type="AlphaFoldDB" id="A0A4S4AMY5"/>
<evidence type="ECO:0000313" key="7">
    <source>
        <dbReference type="EMBL" id="THF60945.1"/>
    </source>
</evidence>
<feature type="domain" description="Ner winged helix-turn-helix DNA-binding" evidence="6">
    <location>
        <begin position="13"/>
        <end position="84"/>
    </location>
</feature>